<evidence type="ECO:0000259" key="14">
    <source>
        <dbReference type="PROSITE" id="PS50114"/>
    </source>
</evidence>
<dbReference type="GO" id="GO:0006357">
    <property type="term" value="P:regulation of transcription by RNA polymerase II"/>
    <property type="evidence" value="ECO:0000318"/>
    <property type="project" value="GO_Central"/>
</dbReference>
<keyword evidence="9" id="KW-0804">Transcription</keyword>
<sequence length="402" mass="42782">MTPLSPSEQERHRETASPVPNAPPPPPQGSGPSKTQRPAVATAMMPGGGGTERAREGRLAGAVSWMAALLLAAVVAGRDAAVPRKKRGPRVRAETSRWWSFRLPVPPPPATPRAGTCGDCGVTKTSQWRTGPMGPRTLCNTCGRRRWAAGEQWGEPRRRRRATTPTTVSDQPPPPPPDGPVWEGPLPEGYRTARRNAAKGSSPSPAPATATTDSDKPAPQNKKKNKAAAAAASEKQCVHCGSSETPQWREGPEGPATLCNACGLRYRQRRLLPEYRPQASPTFDKENHASMHSEVLELRQQSKNKQKQQQPPALAQPQPMDDTQQDVDHLMPPPLPRCVANDLRVGATDGDSANKASGSGAAVASTDPVGEASSLDPFLLDGPAAPMVVDEPCWMIAGSSTP</sequence>
<keyword evidence="5" id="KW-0862">Zinc</keyword>
<dbReference type="PROSITE" id="PS50114">
    <property type="entry name" value="GATA_ZN_FINGER_2"/>
    <property type="match status" value="2"/>
</dbReference>
<dbReference type="Gene3D" id="3.30.50.10">
    <property type="entry name" value="Erythroid Transcription Factor GATA-1, subunit A"/>
    <property type="match status" value="2"/>
</dbReference>
<dbReference type="FunFam" id="3.30.50.10:FF:000025">
    <property type="entry name" value="GATA transcription factor"/>
    <property type="match status" value="1"/>
</dbReference>
<proteinExistence type="inferred from homology"/>
<feature type="compositionally biased region" description="Pro residues" evidence="13">
    <location>
        <begin position="20"/>
        <end position="29"/>
    </location>
</feature>
<comment type="function">
    <text evidence="11">Transcriptional activator that specifically binds 5'-GATA-3' or 5'-GAT-3' motifs within gene promoters. May be involved in the regulation of some light-responsive genes.</text>
</comment>
<dbReference type="PANTHER" id="PTHR45658:SF146">
    <property type="entry name" value="GATA-TYPE DOMAIN-CONTAINING PROTEIN"/>
    <property type="match status" value="1"/>
</dbReference>
<evidence type="ECO:0000313" key="15">
    <source>
        <dbReference type="EMBL" id="RCV36061.1"/>
    </source>
</evidence>
<evidence type="ECO:0000256" key="4">
    <source>
        <dbReference type="ARBA" id="ARBA00022771"/>
    </source>
</evidence>
<evidence type="ECO:0000256" key="3">
    <source>
        <dbReference type="ARBA" id="ARBA00022723"/>
    </source>
</evidence>
<name>K3Y7R8_SETIT</name>
<accession>K3Y7R8</accession>
<feature type="compositionally biased region" description="Low complexity" evidence="13">
    <location>
        <begin position="198"/>
        <end position="220"/>
    </location>
</feature>
<evidence type="ECO:0000256" key="6">
    <source>
        <dbReference type="ARBA" id="ARBA00023015"/>
    </source>
</evidence>
<dbReference type="OrthoDB" id="515401at2759"/>
<feature type="region of interest" description="Disordered" evidence="13">
    <location>
        <begin position="149"/>
        <end position="257"/>
    </location>
</feature>
<dbReference type="Proteomes" id="UP000004995">
    <property type="component" value="Unassembled WGS sequence"/>
</dbReference>
<dbReference type="HOGENOM" id="CLU_050610_0_0_1"/>
<evidence type="ECO:0000256" key="9">
    <source>
        <dbReference type="ARBA" id="ARBA00023163"/>
    </source>
</evidence>
<feature type="region of interest" description="Disordered" evidence="13">
    <location>
        <begin position="1"/>
        <end position="56"/>
    </location>
</feature>
<evidence type="ECO:0000256" key="1">
    <source>
        <dbReference type="ARBA" id="ARBA00004123"/>
    </source>
</evidence>
<comment type="similarity">
    <text evidence="2">Belongs to the type IV zinc-finger family. Class A subfamily.</text>
</comment>
<dbReference type="SMR" id="K3Y7R8"/>
<evidence type="ECO:0000256" key="2">
    <source>
        <dbReference type="ARBA" id="ARBA00005694"/>
    </source>
</evidence>
<dbReference type="EMBL" id="CM003534">
    <property type="protein sequence ID" value="RCV36061.1"/>
    <property type="molecule type" value="Genomic_DNA"/>
</dbReference>
<reference evidence="15 17" key="1">
    <citation type="journal article" date="2012" name="Nat. Biotechnol.">
        <title>Reference genome sequence of the model plant Setaria.</title>
        <authorList>
            <person name="Bennetzen J.L."/>
            <person name="Schmutz J."/>
            <person name="Wang H."/>
            <person name="Percifield R."/>
            <person name="Hawkins J."/>
            <person name="Pontaroli A.C."/>
            <person name="Estep M."/>
            <person name="Feng L."/>
            <person name="Vaughn J.N."/>
            <person name="Grimwood J."/>
            <person name="Jenkins J."/>
            <person name="Barry K."/>
            <person name="Lindquist E."/>
            <person name="Hellsten U."/>
            <person name="Deshpande S."/>
            <person name="Wang X."/>
            <person name="Wu X."/>
            <person name="Mitros T."/>
            <person name="Triplett J."/>
            <person name="Yang X."/>
            <person name="Ye C.Y."/>
            <person name="Mauro-Herrera M."/>
            <person name="Wang L."/>
            <person name="Li P."/>
            <person name="Sharma M."/>
            <person name="Sharma R."/>
            <person name="Ronald P.C."/>
            <person name="Panaud O."/>
            <person name="Kellogg E.A."/>
            <person name="Brutnell T.P."/>
            <person name="Doust A.N."/>
            <person name="Tuskan G.A."/>
            <person name="Rokhsar D."/>
            <person name="Devos K.M."/>
        </authorList>
    </citation>
    <scope>NUCLEOTIDE SEQUENCE [LARGE SCALE GENOMIC DNA]</scope>
    <source>
        <strain evidence="17">cv. Yugu1</strain>
        <strain evidence="15">Yugu1</strain>
    </source>
</reference>
<dbReference type="OMA" id="PRCVAND"/>
<organism evidence="15">
    <name type="scientific">Setaria italica</name>
    <name type="common">Foxtail millet</name>
    <name type="synonym">Panicum italicum</name>
    <dbReference type="NCBI Taxonomy" id="4555"/>
    <lineage>
        <taxon>Eukaryota</taxon>
        <taxon>Viridiplantae</taxon>
        <taxon>Streptophyta</taxon>
        <taxon>Embryophyta</taxon>
        <taxon>Tracheophyta</taxon>
        <taxon>Spermatophyta</taxon>
        <taxon>Magnoliopsida</taxon>
        <taxon>Liliopsida</taxon>
        <taxon>Poales</taxon>
        <taxon>Poaceae</taxon>
        <taxon>PACMAD clade</taxon>
        <taxon>Panicoideae</taxon>
        <taxon>Panicodae</taxon>
        <taxon>Paniceae</taxon>
        <taxon>Cenchrinae</taxon>
        <taxon>Setaria</taxon>
    </lineage>
</organism>
<dbReference type="InterPro" id="IPR013088">
    <property type="entry name" value="Znf_NHR/GATA"/>
</dbReference>
<dbReference type="PROSITE" id="PS00344">
    <property type="entry name" value="GATA_ZN_FINGER_1"/>
    <property type="match status" value="1"/>
</dbReference>
<dbReference type="InterPro" id="IPR000679">
    <property type="entry name" value="Znf_GATA"/>
</dbReference>
<evidence type="ECO:0000256" key="13">
    <source>
        <dbReference type="SAM" id="MobiDB-lite"/>
    </source>
</evidence>
<keyword evidence="17" id="KW-1185">Reference proteome</keyword>
<keyword evidence="3" id="KW-0479">Metal-binding</keyword>
<gene>
    <name evidence="15" type="ORF">SETIT_7G289500v2</name>
</gene>
<feature type="compositionally biased region" description="Basic and acidic residues" evidence="13">
    <location>
        <begin position="283"/>
        <end position="297"/>
    </location>
</feature>
<dbReference type="PANTHER" id="PTHR45658">
    <property type="entry name" value="GATA TRANSCRIPTION FACTOR"/>
    <property type="match status" value="1"/>
</dbReference>
<feature type="region of interest" description="Disordered" evidence="13">
    <location>
        <begin position="273"/>
        <end position="384"/>
    </location>
</feature>
<evidence type="ECO:0000256" key="7">
    <source>
        <dbReference type="ARBA" id="ARBA00023125"/>
    </source>
</evidence>
<dbReference type="CDD" id="cd00202">
    <property type="entry name" value="ZnF_GATA"/>
    <property type="match status" value="2"/>
</dbReference>
<keyword evidence="10" id="KW-0539">Nucleus</keyword>
<dbReference type="Gramene" id="KQK99539">
    <property type="protein sequence ID" value="KQK99539"/>
    <property type="gene ID" value="SETIT_010259mg"/>
</dbReference>
<dbReference type="eggNOG" id="KOG1601">
    <property type="taxonomic scope" value="Eukaryota"/>
</dbReference>
<feature type="domain" description="GATA-type" evidence="14">
    <location>
        <begin position="231"/>
        <end position="267"/>
    </location>
</feature>
<comment type="subcellular location">
    <subcellularLocation>
        <location evidence="1">Nucleus</location>
    </subcellularLocation>
</comment>
<reference evidence="16" key="3">
    <citation type="submission" date="2018-08" db="UniProtKB">
        <authorList>
            <consortium name="EnsemblPlants"/>
        </authorList>
    </citation>
    <scope>IDENTIFICATION</scope>
    <source>
        <strain evidence="16">Yugu1</strain>
    </source>
</reference>
<dbReference type="SUPFAM" id="SSF57716">
    <property type="entry name" value="Glucocorticoid receptor-like (DNA-binding domain)"/>
    <property type="match status" value="2"/>
</dbReference>
<dbReference type="EnsemblPlants" id="KQK99539">
    <property type="protein sequence ID" value="KQK99539"/>
    <property type="gene ID" value="SETIT_010259mg"/>
</dbReference>
<dbReference type="GO" id="GO:0000976">
    <property type="term" value="F:transcription cis-regulatory region binding"/>
    <property type="evidence" value="ECO:0000318"/>
    <property type="project" value="GO_Central"/>
</dbReference>
<dbReference type="EMBL" id="AGNK02004554">
    <property type="status" value="NOT_ANNOTATED_CDS"/>
    <property type="molecule type" value="Genomic_DNA"/>
</dbReference>
<dbReference type="SMART" id="SM00401">
    <property type="entry name" value="ZnF_GATA"/>
    <property type="match status" value="2"/>
</dbReference>
<keyword evidence="6" id="KW-0805">Transcription regulation</keyword>
<keyword evidence="8" id="KW-0010">Activator</keyword>
<keyword evidence="7" id="KW-0238">DNA-binding</keyword>
<evidence type="ECO:0000256" key="12">
    <source>
        <dbReference type="PROSITE-ProRule" id="PRU00094"/>
    </source>
</evidence>
<dbReference type="STRING" id="4555.K3Y7R8"/>
<dbReference type="InterPro" id="IPR051140">
    <property type="entry name" value="GATA_TF"/>
</dbReference>
<dbReference type="GO" id="GO:0008270">
    <property type="term" value="F:zinc ion binding"/>
    <property type="evidence" value="ECO:0007669"/>
    <property type="project" value="UniProtKB-KW"/>
</dbReference>
<feature type="domain" description="GATA-type" evidence="14">
    <location>
        <begin position="117"/>
        <end position="143"/>
    </location>
</feature>
<evidence type="ECO:0000256" key="11">
    <source>
        <dbReference type="ARBA" id="ARBA00055020"/>
    </source>
</evidence>
<feature type="compositionally biased region" description="Low complexity" evidence="13">
    <location>
        <begin position="301"/>
        <end position="319"/>
    </location>
</feature>
<dbReference type="GO" id="GO:0005634">
    <property type="term" value="C:nucleus"/>
    <property type="evidence" value="ECO:0000318"/>
    <property type="project" value="GO_Central"/>
</dbReference>
<reference evidence="15" key="2">
    <citation type="submission" date="2015-07" db="EMBL/GenBank/DDBJ databases">
        <authorList>
            <person name="Noorani M."/>
        </authorList>
    </citation>
    <scope>NUCLEOTIDE SEQUENCE</scope>
    <source>
        <strain evidence="15">Yugu1</strain>
    </source>
</reference>
<dbReference type="Pfam" id="PF00320">
    <property type="entry name" value="GATA"/>
    <property type="match status" value="2"/>
</dbReference>
<evidence type="ECO:0000256" key="10">
    <source>
        <dbReference type="ARBA" id="ARBA00023242"/>
    </source>
</evidence>
<keyword evidence="4 12" id="KW-0863">Zinc-finger</keyword>
<protein>
    <recommendedName>
        <fullName evidence="14">GATA-type domain-containing protein</fullName>
    </recommendedName>
</protein>
<evidence type="ECO:0000313" key="17">
    <source>
        <dbReference type="Proteomes" id="UP000004995"/>
    </source>
</evidence>
<evidence type="ECO:0000256" key="8">
    <source>
        <dbReference type="ARBA" id="ARBA00023159"/>
    </source>
</evidence>
<dbReference type="AlphaFoldDB" id="K3Y7R8"/>
<evidence type="ECO:0000313" key="16">
    <source>
        <dbReference type="EnsemblPlants" id="KQK99539"/>
    </source>
</evidence>
<dbReference type="GO" id="GO:0030154">
    <property type="term" value="P:cell differentiation"/>
    <property type="evidence" value="ECO:0000318"/>
    <property type="project" value="GO_Central"/>
</dbReference>
<evidence type="ECO:0000256" key="5">
    <source>
        <dbReference type="ARBA" id="ARBA00022833"/>
    </source>
</evidence>